<dbReference type="InterPro" id="IPR012334">
    <property type="entry name" value="Pectin_lyas_fold"/>
</dbReference>
<dbReference type="Pfam" id="PF12708">
    <property type="entry name" value="Pect-lyase_RHGA_epim"/>
    <property type="match status" value="1"/>
</dbReference>
<organism evidence="2 3">
    <name type="scientific">Paenibacillus contaminans</name>
    <dbReference type="NCBI Taxonomy" id="450362"/>
    <lineage>
        <taxon>Bacteria</taxon>
        <taxon>Bacillati</taxon>
        <taxon>Bacillota</taxon>
        <taxon>Bacilli</taxon>
        <taxon>Bacillales</taxon>
        <taxon>Paenibacillaceae</taxon>
        <taxon>Paenibacillus</taxon>
    </lineage>
</organism>
<feature type="domain" description="Rhamnogalacturonase A/B/Epimerase-like pectate lyase" evidence="1">
    <location>
        <begin position="35"/>
        <end position="102"/>
    </location>
</feature>
<reference evidence="2 3" key="1">
    <citation type="journal article" date="2009" name="Int. J. Syst. Evol. Microbiol.">
        <title>Paenibacillus contaminans sp. nov., isolated from a contaminated laboratory plate.</title>
        <authorList>
            <person name="Chou J.H."/>
            <person name="Lee J.H."/>
            <person name="Lin M.C."/>
            <person name="Chang P.S."/>
            <person name="Arun A.B."/>
            <person name="Young C.C."/>
            <person name="Chen W.M."/>
        </authorList>
    </citation>
    <scope>NUCLEOTIDE SEQUENCE [LARGE SCALE GENOMIC DNA]</scope>
    <source>
        <strain evidence="2 3">CKOBP-6</strain>
    </source>
</reference>
<dbReference type="InterPro" id="IPR011050">
    <property type="entry name" value="Pectin_lyase_fold/virulence"/>
</dbReference>
<evidence type="ECO:0000313" key="3">
    <source>
        <dbReference type="Proteomes" id="UP000250369"/>
    </source>
</evidence>
<proteinExistence type="predicted"/>
<dbReference type="InterPro" id="IPR024535">
    <property type="entry name" value="RHGA/B-epi-like_pectate_lyase"/>
</dbReference>
<name>A0A329M4D7_9BACL</name>
<gene>
    <name evidence="2" type="ORF">DQG23_31475</name>
</gene>
<dbReference type="OrthoDB" id="2658898at2"/>
<evidence type="ECO:0000313" key="2">
    <source>
        <dbReference type="EMBL" id="RAV14472.1"/>
    </source>
</evidence>
<evidence type="ECO:0000259" key="1">
    <source>
        <dbReference type="Pfam" id="PF12708"/>
    </source>
</evidence>
<sequence length="534" mass="57099">MFRYNPADTTSADNGGTLLVSTSGARFERIFDGAVNVKWFGARGDGSHDDTTAIQQAIDAKRGTVFMPKGKYLTSAPIVVQTGDSLVGEGPESTIIEKTTVTAATLGTRTMWSAVDNYNVDAVIIALAPNNDYVRYLHIEGIMAKRGAAPETLPKNASYCFYAPRIYFLTQKNVEYRHADTGYYTVNAWMVTLERVSSRWVTKGFVCGDYDAQGGGGTSHTVTSCWAGACEKWAWKINVSYSNFIACGADYIGYNPANPPEFIYQLRGVALTLSGCGTEEATGTLLSVYNIPSIGLSSSVNVVGFMTYNYYGPAAGETYAVSVKNSSMLTLTGGDMAIVGNPGAKFAEITNSAKLFINGLSTNRDYLDDAQTVCTTLGEVSISGAKMKSLTNGQEKRDSYSTNGSINIVGAWNKGLLKFTDSTSREASHLWVDALGSLRIKKGVEPTSDSDGQVVGEQNVKRGTSVQSADGSQATFYIPHGLGNTPNFYNVIPASAKASGIQHVGADSSNIIVYYAAAPGSAANGLIWKWEARL</sequence>
<dbReference type="Proteomes" id="UP000250369">
    <property type="component" value="Unassembled WGS sequence"/>
</dbReference>
<comment type="caution">
    <text evidence="2">The sequence shown here is derived from an EMBL/GenBank/DDBJ whole genome shotgun (WGS) entry which is preliminary data.</text>
</comment>
<dbReference type="AlphaFoldDB" id="A0A329M4D7"/>
<dbReference type="SUPFAM" id="SSF51126">
    <property type="entry name" value="Pectin lyase-like"/>
    <property type="match status" value="1"/>
</dbReference>
<accession>A0A329M4D7</accession>
<protein>
    <recommendedName>
        <fullName evidence="1">Rhamnogalacturonase A/B/Epimerase-like pectate lyase domain-containing protein</fullName>
    </recommendedName>
</protein>
<keyword evidence="3" id="KW-1185">Reference proteome</keyword>
<dbReference type="Gene3D" id="2.160.20.10">
    <property type="entry name" value="Single-stranded right-handed beta-helix, Pectin lyase-like"/>
    <property type="match status" value="1"/>
</dbReference>
<dbReference type="EMBL" id="QMFB01000026">
    <property type="protein sequence ID" value="RAV14472.1"/>
    <property type="molecule type" value="Genomic_DNA"/>
</dbReference>